<comment type="caution">
    <text evidence="3">The sequence shown here is derived from an EMBL/GenBank/DDBJ whole genome shotgun (WGS) entry which is preliminary data.</text>
</comment>
<evidence type="ECO:0000313" key="4">
    <source>
        <dbReference type="Proteomes" id="UP000785613"/>
    </source>
</evidence>
<organism evidence="3 4">
    <name type="scientific">Massilia rubra</name>
    <dbReference type="NCBI Taxonomy" id="2607910"/>
    <lineage>
        <taxon>Bacteria</taxon>
        <taxon>Pseudomonadati</taxon>
        <taxon>Pseudomonadota</taxon>
        <taxon>Betaproteobacteria</taxon>
        <taxon>Burkholderiales</taxon>
        <taxon>Oxalobacteraceae</taxon>
        <taxon>Telluria group</taxon>
        <taxon>Massilia</taxon>
    </lineage>
</organism>
<evidence type="ECO:0000256" key="2">
    <source>
        <dbReference type="SAM" id="Phobius"/>
    </source>
</evidence>
<evidence type="ECO:0000256" key="1">
    <source>
        <dbReference type="SAM" id="MobiDB-lite"/>
    </source>
</evidence>
<proteinExistence type="predicted"/>
<keyword evidence="2" id="KW-0472">Membrane</keyword>
<feature type="region of interest" description="Disordered" evidence="1">
    <location>
        <begin position="114"/>
        <end position="148"/>
    </location>
</feature>
<feature type="transmembrane region" description="Helical" evidence="2">
    <location>
        <begin position="160"/>
        <end position="177"/>
    </location>
</feature>
<sequence length="196" mass="20545">MQQKPGSVLSQRLNKGNAEANALRTLEARRAAEQAANAPRDIRPVPPIQPSGGQYGNTNGGQNGGQYGGQYNGNRNGQYNGNAPIIVPQNNSNGMGSAILGFLLGRSMSSSHANGGYQGNTNNSGMASATPGSSASIPGPAGTVEAPPERSLGKSLLRTFVWLVILSVLGWIAYLGWKFLRRGKAPSTANYSFDRN</sequence>
<dbReference type="EMBL" id="VUYU01000003">
    <property type="protein sequence ID" value="NHZ32997.1"/>
    <property type="molecule type" value="Genomic_DNA"/>
</dbReference>
<gene>
    <name evidence="3" type="ORF">F0185_05265</name>
</gene>
<feature type="compositionally biased region" description="Polar residues" evidence="1">
    <location>
        <begin position="114"/>
        <end position="136"/>
    </location>
</feature>
<protein>
    <submittedName>
        <fullName evidence="3">Uncharacterized protein</fullName>
    </submittedName>
</protein>
<dbReference type="Proteomes" id="UP000785613">
    <property type="component" value="Unassembled WGS sequence"/>
</dbReference>
<reference evidence="3 4" key="1">
    <citation type="submission" date="2019-09" db="EMBL/GenBank/DDBJ databases">
        <title>Taxonomy of Antarctic Massilia spp.: description of Massilia rubra sp. nov., Massilia aquatica sp. nov., Massilia mucilaginosa sp. nov., Massilia frigida sp. nov. isolated from streams, lakes and regoliths.</title>
        <authorList>
            <person name="Holochova P."/>
            <person name="Sedlacek I."/>
            <person name="Kralova S."/>
            <person name="Maslanova I."/>
            <person name="Busse H.-J."/>
            <person name="Stankova E."/>
            <person name="Vrbovska V."/>
            <person name="Kovarovic V."/>
            <person name="Bartak M."/>
            <person name="Svec P."/>
            <person name="Pantucek R."/>
        </authorList>
    </citation>
    <scope>NUCLEOTIDE SEQUENCE [LARGE SCALE GENOMIC DNA]</scope>
    <source>
        <strain evidence="3 4">CCM 8692</strain>
    </source>
</reference>
<accession>A0ABX0LFI2</accession>
<feature type="region of interest" description="Disordered" evidence="1">
    <location>
        <begin position="30"/>
        <end position="75"/>
    </location>
</feature>
<name>A0ABX0LFI2_9BURK</name>
<keyword evidence="2" id="KW-1133">Transmembrane helix</keyword>
<keyword evidence="2" id="KW-0812">Transmembrane</keyword>
<evidence type="ECO:0000313" key="3">
    <source>
        <dbReference type="EMBL" id="NHZ32997.1"/>
    </source>
</evidence>
<keyword evidence="4" id="KW-1185">Reference proteome</keyword>
<feature type="compositionally biased region" description="Gly residues" evidence="1">
    <location>
        <begin position="53"/>
        <end position="71"/>
    </location>
</feature>